<evidence type="ECO:0000313" key="4">
    <source>
        <dbReference type="EMBL" id="KAJ9557402.1"/>
    </source>
</evidence>
<name>A0AA38WE83_9ASTR</name>
<organism evidence="4 5">
    <name type="scientific">Centaurea solstitialis</name>
    <name type="common">yellow star-thistle</name>
    <dbReference type="NCBI Taxonomy" id="347529"/>
    <lineage>
        <taxon>Eukaryota</taxon>
        <taxon>Viridiplantae</taxon>
        <taxon>Streptophyta</taxon>
        <taxon>Embryophyta</taxon>
        <taxon>Tracheophyta</taxon>
        <taxon>Spermatophyta</taxon>
        <taxon>Magnoliopsida</taxon>
        <taxon>eudicotyledons</taxon>
        <taxon>Gunneridae</taxon>
        <taxon>Pentapetalae</taxon>
        <taxon>asterids</taxon>
        <taxon>campanulids</taxon>
        <taxon>Asterales</taxon>
        <taxon>Asteraceae</taxon>
        <taxon>Carduoideae</taxon>
        <taxon>Cardueae</taxon>
        <taxon>Centaureinae</taxon>
        <taxon>Centaurea</taxon>
    </lineage>
</organism>
<dbReference type="PANTHER" id="PTHR31669">
    <property type="entry name" value="PROTEIN FAR1-RELATED SEQUENCE 10-RELATED"/>
    <property type="match status" value="1"/>
</dbReference>
<dbReference type="Proteomes" id="UP001172457">
    <property type="component" value="Chromosome 3"/>
</dbReference>
<dbReference type="InterPro" id="IPR031052">
    <property type="entry name" value="FHY3/FAR1"/>
</dbReference>
<dbReference type="EMBL" id="JARYMX010000003">
    <property type="protein sequence ID" value="KAJ9557402.1"/>
    <property type="molecule type" value="Genomic_DNA"/>
</dbReference>
<comment type="similarity">
    <text evidence="2">Belongs to the FHY3/FAR1 family.</text>
</comment>
<evidence type="ECO:0000259" key="3">
    <source>
        <dbReference type="PROSITE" id="PS50966"/>
    </source>
</evidence>
<comment type="subcellular location">
    <subcellularLocation>
        <location evidence="2">Nucleus</location>
    </subcellularLocation>
</comment>
<comment type="function">
    <text evidence="2">Putative transcription activator involved in regulating light control of development.</text>
</comment>
<accession>A0AA38WE83</accession>
<comment type="caution">
    <text evidence="4">The sequence shown here is derived from an EMBL/GenBank/DDBJ whole genome shotgun (WGS) entry which is preliminary data.</text>
</comment>
<keyword evidence="1 2" id="KW-0863">Zinc-finger</keyword>
<keyword evidence="2" id="KW-0479">Metal-binding</keyword>
<dbReference type="PANTHER" id="PTHR31669:SF306">
    <property type="entry name" value="PROTEIN FAR1-RELATED SEQUENCE"/>
    <property type="match status" value="1"/>
</dbReference>
<gene>
    <name evidence="4" type="ORF">OSB04_012016</name>
</gene>
<keyword evidence="5" id="KW-1185">Reference proteome</keyword>
<dbReference type="PROSITE" id="PS50966">
    <property type="entry name" value="ZF_SWIM"/>
    <property type="match status" value="1"/>
</dbReference>
<feature type="domain" description="SWIM-type" evidence="3">
    <location>
        <begin position="34"/>
        <end position="81"/>
    </location>
</feature>
<evidence type="ECO:0000313" key="5">
    <source>
        <dbReference type="Proteomes" id="UP001172457"/>
    </source>
</evidence>
<evidence type="ECO:0000256" key="2">
    <source>
        <dbReference type="RuleBase" id="RU367018"/>
    </source>
</evidence>
<keyword evidence="2" id="KW-0539">Nucleus</keyword>
<protein>
    <recommendedName>
        <fullName evidence="2">Protein FAR1-RELATED SEQUENCE</fullName>
    </recommendedName>
</protein>
<reference evidence="4" key="1">
    <citation type="submission" date="2023-03" db="EMBL/GenBank/DDBJ databases">
        <title>Chromosome-scale reference genome and RAD-based genetic map of yellow starthistle (Centaurea solstitialis) reveal putative structural variation and QTLs associated with invader traits.</title>
        <authorList>
            <person name="Reatini B."/>
            <person name="Cang F.A."/>
            <person name="Jiang Q."/>
            <person name="Mckibben M.T.W."/>
            <person name="Barker M.S."/>
            <person name="Rieseberg L.H."/>
            <person name="Dlugosch K.M."/>
        </authorList>
    </citation>
    <scope>NUCLEOTIDE SEQUENCE</scope>
    <source>
        <strain evidence="4">CAN-66</strain>
        <tissue evidence="4">Leaf</tissue>
    </source>
</reference>
<dbReference type="InterPro" id="IPR007527">
    <property type="entry name" value="Znf_SWIM"/>
</dbReference>
<dbReference type="AlphaFoldDB" id="A0AA38WE83"/>
<proteinExistence type="inferred from homology"/>
<dbReference type="GO" id="GO:0008270">
    <property type="term" value="F:zinc ion binding"/>
    <property type="evidence" value="ECO:0007669"/>
    <property type="project" value="UniProtKB-UniRule"/>
</dbReference>
<dbReference type="GO" id="GO:0005634">
    <property type="term" value="C:nucleus"/>
    <property type="evidence" value="ECO:0007669"/>
    <property type="project" value="UniProtKB-SubCell"/>
</dbReference>
<keyword evidence="2" id="KW-0862">Zinc</keyword>
<evidence type="ECO:0000256" key="1">
    <source>
        <dbReference type="PROSITE-ProRule" id="PRU00325"/>
    </source>
</evidence>
<dbReference type="Pfam" id="PF04434">
    <property type="entry name" value="SWIM"/>
    <property type="match status" value="1"/>
</dbReference>
<dbReference type="GO" id="GO:0006355">
    <property type="term" value="P:regulation of DNA-templated transcription"/>
    <property type="evidence" value="ECO:0007669"/>
    <property type="project" value="UniProtKB-UniRule"/>
</dbReference>
<sequence length="165" mass="19141">MLSSSKIEAQLSDIYTRTIFLEVQKELNKVVWYCTLKLDEDNDDDKVVHSLVDESYDCSCHNFVRNGILCRHVFKVMLNDGLQSVPEKYILPRWRRGLVPVETMHARASQIWLIFSPPSGIRNKGRAPGKGKRIVRVAKREANLAKKPKRKCKFCNKDTRHDSRN</sequence>